<evidence type="ECO:0000256" key="1">
    <source>
        <dbReference type="ARBA" id="ARBA00004651"/>
    </source>
</evidence>
<organism evidence="11 12">
    <name type="scientific">Tribolium castaneum</name>
    <name type="common">Red flour beetle</name>
    <dbReference type="NCBI Taxonomy" id="7070"/>
    <lineage>
        <taxon>Eukaryota</taxon>
        <taxon>Metazoa</taxon>
        <taxon>Ecdysozoa</taxon>
        <taxon>Arthropoda</taxon>
        <taxon>Hexapoda</taxon>
        <taxon>Insecta</taxon>
        <taxon>Pterygota</taxon>
        <taxon>Neoptera</taxon>
        <taxon>Endopterygota</taxon>
        <taxon>Coleoptera</taxon>
        <taxon>Polyphaga</taxon>
        <taxon>Cucujiformia</taxon>
        <taxon>Tenebrionidae</taxon>
        <taxon>Tenebrionidae incertae sedis</taxon>
        <taxon>Tribolium</taxon>
    </lineage>
</organism>
<dbReference type="EMBL" id="KQ971371">
    <property type="protein sequence ID" value="KYB25536.1"/>
    <property type="molecule type" value="Genomic_DNA"/>
</dbReference>
<feature type="transmembrane region" description="Helical" evidence="9">
    <location>
        <begin position="461"/>
        <end position="481"/>
    </location>
</feature>
<proteinExistence type="inferred from homology"/>
<evidence type="ECO:0000259" key="10">
    <source>
        <dbReference type="PROSITE" id="PS50156"/>
    </source>
</evidence>
<feature type="transmembrane region" description="Helical" evidence="9">
    <location>
        <begin position="358"/>
        <end position="379"/>
    </location>
</feature>
<evidence type="ECO:0000256" key="5">
    <source>
        <dbReference type="ARBA" id="ARBA00022989"/>
    </source>
</evidence>
<feature type="transmembrane region" description="Helical" evidence="9">
    <location>
        <begin position="883"/>
        <end position="907"/>
    </location>
</feature>
<dbReference type="InterPro" id="IPR003392">
    <property type="entry name" value="PTHD_SSD"/>
</dbReference>
<evidence type="ECO:0000256" key="3">
    <source>
        <dbReference type="ARBA" id="ARBA00022475"/>
    </source>
</evidence>
<evidence type="ECO:0000313" key="11">
    <source>
        <dbReference type="EMBL" id="KYB25536.1"/>
    </source>
</evidence>
<keyword evidence="5 9" id="KW-1133">Transmembrane helix</keyword>
<feature type="transmembrane region" description="Helical" evidence="9">
    <location>
        <begin position="818"/>
        <end position="840"/>
    </location>
</feature>
<gene>
    <name evidence="11" type="primary">AUGUSTUS-3.0.2_34308</name>
    <name evidence="11" type="ORF">TcasGA2_TC034308</name>
</gene>
<evidence type="ECO:0000256" key="9">
    <source>
        <dbReference type="SAM" id="Phobius"/>
    </source>
</evidence>
<evidence type="ECO:0000256" key="8">
    <source>
        <dbReference type="SAM" id="MobiDB-lite"/>
    </source>
</evidence>
<feature type="region of interest" description="Disordered" evidence="8">
    <location>
        <begin position="1010"/>
        <end position="1041"/>
    </location>
</feature>
<dbReference type="InParanoid" id="A0A139WCA8"/>
<reference evidence="11 12" key="1">
    <citation type="journal article" date="2008" name="Nature">
        <title>The genome of the model beetle and pest Tribolium castaneum.</title>
        <authorList>
            <consortium name="Tribolium Genome Sequencing Consortium"/>
            <person name="Richards S."/>
            <person name="Gibbs R.A."/>
            <person name="Weinstock G.M."/>
            <person name="Brown S.J."/>
            <person name="Denell R."/>
            <person name="Beeman R.W."/>
            <person name="Gibbs R."/>
            <person name="Beeman R.W."/>
            <person name="Brown S.J."/>
            <person name="Bucher G."/>
            <person name="Friedrich M."/>
            <person name="Grimmelikhuijzen C.J."/>
            <person name="Klingler M."/>
            <person name="Lorenzen M."/>
            <person name="Richards S."/>
            <person name="Roth S."/>
            <person name="Schroder R."/>
            <person name="Tautz D."/>
            <person name="Zdobnov E.M."/>
            <person name="Muzny D."/>
            <person name="Gibbs R.A."/>
            <person name="Weinstock G.M."/>
            <person name="Attaway T."/>
            <person name="Bell S."/>
            <person name="Buhay C.J."/>
            <person name="Chandrabose M.N."/>
            <person name="Chavez D."/>
            <person name="Clerk-Blankenburg K.P."/>
            <person name="Cree A."/>
            <person name="Dao M."/>
            <person name="Davis C."/>
            <person name="Chacko J."/>
            <person name="Dinh H."/>
            <person name="Dugan-Rocha S."/>
            <person name="Fowler G."/>
            <person name="Garner T.T."/>
            <person name="Garnes J."/>
            <person name="Gnirke A."/>
            <person name="Hawes A."/>
            <person name="Hernandez J."/>
            <person name="Hines S."/>
            <person name="Holder M."/>
            <person name="Hume J."/>
            <person name="Jhangiani S.N."/>
            <person name="Joshi V."/>
            <person name="Khan Z.M."/>
            <person name="Jackson L."/>
            <person name="Kovar C."/>
            <person name="Kowis A."/>
            <person name="Lee S."/>
            <person name="Lewis L.R."/>
            <person name="Margolis J."/>
            <person name="Morgan M."/>
            <person name="Nazareth L.V."/>
            <person name="Nguyen N."/>
            <person name="Okwuonu G."/>
            <person name="Parker D."/>
            <person name="Richards S."/>
            <person name="Ruiz S.J."/>
            <person name="Santibanez J."/>
            <person name="Savard J."/>
            <person name="Scherer S.E."/>
            <person name="Schneider B."/>
            <person name="Sodergren E."/>
            <person name="Tautz D."/>
            <person name="Vattahil S."/>
            <person name="Villasana D."/>
            <person name="White C.S."/>
            <person name="Wright R."/>
            <person name="Park Y."/>
            <person name="Beeman R.W."/>
            <person name="Lord J."/>
            <person name="Oppert B."/>
            <person name="Lorenzen M."/>
            <person name="Brown S."/>
            <person name="Wang L."/>
            <person name="Savard J."/>
            <person name="Tautz D."/>
            <person name="Richards S."/>
            <person name="Weinstock G."/>
            <person name="Gibbs R.A."/>
            <person name="Liu Y."/>
            <person name="Worley K."/>
            <person name="Weinstock G."/>
            <person name="Elsik C.G."/>
            <person name="Reese J.T."/>
            <person name="Elhaik E."/>
            <person name="Landan G."/>
            <person name="Graur D."/>
            <person name="Arensburger P."/>
            <person name="Atkinson P."/>
            <person name="Beeman R.W."/>
            <person name="Beidler J."/>
            <person name="Brown S.J."/>
            <person name="Demuth J.P."/>
            <person name="Drury D.W."/>
            <person name="Du Y.Z."/>
            <person name="Fujiwara H."/>
            <person name="Lorenzen M."/>
            <person name="Maselli V."/>
            <person name="Osanai M."/>
            <person name="Park Y."/>
            <person name="Robertson H.M."/>
            <person name="Tu Z."/>
            <person name="Wang J.J."/>
            <person name="Wang S."/>
            <person name="Richards S."/>
            <person name="Song H."/>
            <person name="Zhang L."/>
            <person name="Sodergren E."/>
            <person name="Werner D."/>
            <person name="Stanke M."/>
            <person name="Morgenstern B."/>
            <person name="Solovyev V."/>
            <person name="Kosarev P."/>
            <person name="Brown G."/>
            <person name="Chen H.C."/>
            <person name="Ermolaeva O."/>
            <person name="Hlavina W."/>
            <person name="Kapustin Y."/>
            <person name="Kiryutin B."/>
            <person name="Kitts P."/>
            <person name="Maglott D."/>
            <person name="Pruitt K."/>
            <person name="Sapojnikov V."/>
            <person name="Souvorov A."/>
            <person name="Mackey A.J."/>
            <person name="Waterhouse R.M."/>
            <person name="Wyder S."/>
            <person name="Zdobnov E.M."/>
            <person name="Zdobnov E.M."/>
            <person name="Wyder S."/>
            <person name="Kriventseva E.V."/>
            <person name="Kadowaki T."/>
            <person name="Bork P."/>
            <person name="Aranda M."/>
            <person name="Bao R."/>
            <person name="Beermann A."/>
            <person name="Berns N."/>
            <person name="Bolognesi R."/>
            <person name="Bonneton F."/>
            <person name="Bopp D."/>
            <person name="Brown S.J."/>
            <person name="Bucher G."/>
            <person name="Butts T."/>
            <person name="Chaumot A."/>
            <person name="Denell R.E."/>
            <person name="Ferrier D.E."/>
            <person name="Friedrich M."/>
            <person name="Gordon C.M."/>
            <person name="Jindra M."/>
            <person name="Klingler M."/>
            <person name="Lan Q."/>
            <person name="Lattorff H.M."/>
            <person name="Laudet V."/>
            <person name="von Levetsow C."/>
            <person name="Liu Z."/>
            <person name="Lutz R."/>
            <person name="Lynch J.A."/>
            <person name="da Fonseca R.N."/>
            <person name="Posnien N."/>
            <person name="Reuter R."/>
            <person name="Roth S."/>
            <person name="Savard J."/>
            <person name="Schinko J.B."/>
            <person name="Schmitt C."/>
            <person name="Schoppmeier M."/>
            <person name="Schroder R."/>
            <person name="Shippy T.D."/>
            <person name="Simonnet F."/>
            <person name="Marques-Souza H."/>
            <person name="Tautz D."/>
            <person name="Tomoyasu Y."/>
            <person name="Trauner J."/>
            <person name="Van der Zee M."/>
            <person name="Vervoort M."/>
            <person name="Wittkopp N."/>
            <person name="Wimmer E.A."/>
            <person name="Yang X."/>
            <person name="Jones A.K."/>
            <person name="Sattelle D.B."/>
            <person name="Ebert P.R."/>
            <person name="Nelson D."/>
            <person name="Scott J.G."/>
            <person name="Beeman R.W."/>
            <person name="Muthukrishnan S."/>
            <person name="Kramer K.J."/>
            <person name="Arakane Y."/>
            <person name="Beeman R.W."/>
            <person name="Zhu Q."/>
            <person name="Hogenkamp D."/>
            <person name="Dixit R."/>
            <person name="Oppert B."/>
            <person name="Jiang H."/>
            <person name="Zou Z."/>
            <person name="Marshall J."/>
            <person name="Elpidina E."/>
            <person name="Vinokurov K."/>
            <person name="Oppert C."/>
            <person name="Zou Z."/>
            <person name="Evans J."/>
            <person name="Lu Z."/>
            <person name="Zhao P."/>
            <person name="Sumathipala N."/>
            <person name="Altincicek B."/>
            <person name="Vilcinskas A."/>
            <person name="Williams M."/>
            <person name="Hultmark D."/>
            <person name="Hetru C."/>
            <person name="Jiang H."/>
            <person name="Grimmelikhuijzen C.J."/>
            <person name="Hauser F."/>
            <person name="Cazzamali G."/>
            <person name="Williamson M."/>
            <person name="Park Y."/>
            <person name="Li B."/>
            <person name="Tanaka Y."/>
            <person name="Predel R."/>
            <person name="Neupert S."/>
            <person name="Schachtner J."/>
            <person name="Verleyen P."/>
            <person name="Raible F."/>
            <person name="Bork P."/>
            <person name="Friedrich M."/>
            <person name="Walden K.K."/>
            <person name="Robertson H.M."/>
            <person name="Angeli S."/>
            <person name="Foret S."/>
            <person name="Bucher G."/>
            <person name="Schuetz S."/>
            <person name="Maleszka R."/>
            <person name="Wimmer E.A."/>
            <person name="Beeman R.W."/>
            <person name="Lorenzen M."/>
            <person name="Tomoyasu Y."/>
            <person name="Miller S.C."/>
            <person name="Grossmann D."/>
            <person name="Bucher G."/>
        </authorList>
    </citation>
    <scope>NUCLEOTIDE SEQUENCE [LARGE SCALE GENOMIC DNA]</scope>
    <source>
        <strain evidence="11 12">Georgia GA2</strain>
    </source>
</reference>
<feature type="transmembrane region" description="Helical" evidence="9">
    <location>
        <begin position="487"/>
        <end position="515"/>
    </location>
</feature>
<feature type="transmembrane region" description="Helical" evidence="9">
    <location>
        <begin position="391"/>
        <end position="412"/>
    </location>
</feature>
<reference evidence="11 12" key="2">
    <citation type="journal article" date="2010" name="Nucleic Acids Res.">
        <title>BeetleBase in 2010: revisions to provide comprehensive genomic information for Tribolium castaneum.</title>
        <authorList>
            <person name="Kim H.S."/>
            <person name="Murphy T."/>
            <person name="Xia J."/>
            <person name="Caragea D."/>
            <person name="Park Y."/>
            <person name="Beeman R.W."/>
            <person name="Lorenzen M.D."/>
            <person name="Butcher S."/>
            <person name="Manak J.R."/>
            <person name="Brown S.J."/>
        </authorList>
    </citation>
    <scope>GENOME REANNOTATION</scope>
    <source>
        <strain evidence="11 12">Georgia GA2</strain>
    </source>
</reference>
<evidence type="ECO:0000256" key="4">
    <source>
        <dbReference type="ARBA" id="ARBA00022692"/>
    </source>
</evidence>
<feature type="transmembrane region" description="Helical" evidence="9">
    <location>
        <begin position="791"/>
        <end position="811"/>
    </location>
</feature>
<comment type="subcellular location">
    <subcellularLocation>
        <location evidence="1">Cell membrane</location>
        <topology evidence="1">Multi-pass membrane protein</topology>
    </subcellularLocation>
</comment>
<feature type="transmembrane region" description="Helical" evidence="9">
    <location>
        <begin position="846"/>
        <end position="871"/>
    </location>
</feature>
<dbReference type="OMA" id="MWHITFF"/>
<evidence type="ECO:0000256" key="7">
    <source>
        <dbReference type="ARBA" id="ARBA00023180"/>
    </source>
</evidence>
<dbReference type="PANTHER" id="PTHR10796:SF92">
    <property type="entry name" value="PATCHED-RELATED, ISOFORM A"/>
    <property type="match status" value="1"/>
</dbReference>
<evidence type="ECO:0000313" key="12">
    <source>
        <dbReference type="Proteomes" id="UP000007266"/>
    </source>
</evidence>
<dbReference type="PANTHER" id="PTHR10796">
    <property type="entry name" value="PATCHED-RELATED"/>
    <property type="match status" value="1"/>
</dbReference>
<feature type="compositionally biased region" description="Low complexity" evidence="8">
    <location>
        <begin position="1017"/>
        <end position="1027"/>
    </location>
</feature>
<keyword evidence="4 9" id="KW-0812">Transmembrane</keyword>
<keyword evidence="7" id="KW-0325">Glycoprotein</keyword>
<dbReference type="FunFam" id="1.20.1640.10:FF:000013">
    <property type="entry name" value="PaTched Related family"/>
    <property type="match status" value="1"/>
</dbReference>
<protein>
    <submittedName>
        <fullName evidence="11">Patched domain-containing protein 3-like Protein</fullName>
    </submittedName>
</protein>
<feature type="transmembrane region" description="Helical" evidence="9">
    <location>
        <begin position="584"/>
        <end position="605"/>
    </location>
</feature>
<dbReference type="PROSITE" id="PS50156">
    <property type="entry name" value="SSD"/>
    <property type="match status" value="1"/>
</dbReference>
<sequence>ASSRNKEGCIRIGGQVGHKQHSVQKARPTQSTAGSQTLPCRRFETPSERRTRKCSVQKSDHPEKCSAENEWQVRVSVLSLDFFGINSHKMVGLKIVDELLNKSFYKLGLVVGRHPGYFLVIPVLLTLLGMTGFQRIHTNIDPEYLFSPVNGEGKIERAIVESFFKVNYTTRFNVARITRAGRFGRVIVTSKDGNKNLLRTVIWKELRLLDNIIQNMTVYHDFQYFTYRDICAKWMSECFQNDILNLDYIMDEVETGALNLTFPLMFNPVTWDAHAFPVFFGGTQVSEDGLIISVPSVQLVYFGNADSKKLDEMGSAWEDAFLDTVGKAQDDGLFKHIRVARFASRTLDHELEKNTRSVIPYFTSTFLVMAIFSIVTCMMTDWVRSKPWLGLLGNLSAAMATLCAFGVCMYAGVDFIGINLAAPFLMIGIGIDDTFVMLAAWRRTSIKTPVPERMALMLSEAAVSITITSVTDFFSFWIGIFSPFPSVTIFCIYSGAATCFLFVWHLTFFAACVAISGYCEQKNLHSIACVKVQPLSKSQHRWWLYRAFCSGGVDPDDMDNPLDNQEHGMMVFFRDYFATFLNNGLVKVVIILIFGVYLLGAGYGVTQIEEGLERRKVAKNDSYAIEFFDREDDYYREFPYRIQVVVAGEYDYSDPEIQRQVENLTQTFENTSYVSNTLYTESWLRSFVQYAERNEDFLNVSIKTKEGFLTALKEFWLAPTSPFSLDVKFNDAGDSIIGMRFLIQAVNISGTEHEKEMVRALRKICKESPLNVSVFHPYFVFFDQFELVRPLSIQNMIVGAGIMMLVSFIFIPNILCSLWVAFSILSIEAGVVGYMALWHVNLDSISMINLIMCIGFSVDFTAHICYAYMSSTAKTPDEKVRECLYALGLPIFQGAVSTILGMIALLLANNYIFAVFFKMVFLVVFCGAMHGLLLLPVLLSLFGPGSCISGKKTEDIKMSNVEKALPHPYCIPHPQFTLNGSNLGNNLKCQKLETLEKYTKKPFKNYDMEKDLGLGTSEENSSQSSSHSNKKPPVEEEMMERRYREAWRRNSDTLSQFHTSQVLDIFGNDSEREYYRRLEENRRRFYENNPETRRVNDQRHRRRYSPPEQRYYRNQGLARSSSYHNIVHPRYIQELRFP</sequence>
<dbReference type="Gene3D" id="1.20.1640.10">
    <property type="entry name" value="Multidrug efflux transporter AcrB transmembrane domain"/>
    <property type="match status" value="2"/>
</dbReference>
<feature type="domain" description="SSD" evidence="10">
    <location>
        <begin position="358"/>
        <end position="515"/>
    </location>
</feature>
<keyword evidence="12" id="KW-1185">Reference proteome</keyword>
<feature type="transmembrane region" description="Helical" evidence="9">
    <location>
        <begin position="919"/>
        <end position="942"/>
    </location>
</feature>
<dbReference type="AlphaFoldDB" id="A0A139WCA8"/>
<dbReference type="GO" id="GO:0030659">
    <property type="term" value="C:cytoplasmic vesicle membrane"/>
    <property type="evidence" value="ECO:0000318"/>
    <property type="project" value="GO_Central"/>
</dbReference>
<dbReference type="Proteomes" id="UP000007266">
    <property type="component" value="Linkage group 9"/>
</dbReference>
<comment type="similarity">
    <text evidence="2">Belongs to the patched family.</text>
</comment>
<dbReference type="InterPro" id="IPR000731">
    <property type="entry name" value="SSD"/>
</dbReference>
<keyword evidence="3" id="KW-1003">Cell membrane</keyword>
<dbReference type="SUPFAM" id="SSF82866">
    <property type="entry name" value="Multidrug efflux transporter AcrB transmembrane domain"/>
    <property type="match status" value="2"/>
</dbReference>
<name>A0A139WCA8_TRICA</name>
<dbReference type="GO" id="GO:0005886">
    <property type="term" value="C:plasma membrane"/>
    <property type="evidence" value="ECO:0000318"/>
    <property type="project" value="GO_Central"/>
</dbReference>
<accession>A0A139WCA8</accession>
<feature type="non-terminal residue" evidence="11">
    <location>
        <position position="1"/>
    </location>
</feature>
<dbReference type="Pfam" id="PF02460">
    <property type="entry name" value="Patched"/>
    <property type="match status" value="1"/>
</dbReference>
<evidence type="ECO:0000256" key="2">
    <source>
        <dbReference type="ARBA" id="ARBA00005585"/>
    </source>
</evidence>
<keyword evidence="6 9" id="KW-0472">Membrane</keyword>
<dbReference type="InterPro" id="IPR051697">
    <property type="entry name" value="Patched_domain-protein"/>
</dbReference>
<dbReference type="eggNOG" id="KOG1934">
    <property type="taxonomic scope" value="Eukaryota"/>
</dbReference>
<feature type="transmembrane region" description="Helical" evidence="9">
    <location>
        <begin position="418"/>
        <end position="441"/>
    </location>
</feature>
<dbReference type="FunCoup" id="A0A139WCA8">
    <property type="interactions" value="1"/>
</dbReference>
<evidence type="ECO:0000256" key="6">
    <source>
        <dbReference type="ARBA" id="ARBA00023136"/>
    </source>
</evidence>
<feature type="compositionally biased region" description="Polar residues" evidence="8">
    <location>
        <begin position="27"/>
        <end position="38"/>
    </location>
</feature>
<feature type="region of interest" description="Disordered" evidence="8">
    <location>
        <begin position="14"/>
        <end position="39"/>
    </location>
</feature>